<dbReference type="GO" id="GO:0004439">
    <property type="term" value="F:phosphatidylinositol-4,5-bisphosphate 5-phosphatase activity"/>
    <property type="evidence" value="ECO:0007669"/>
    <property type="project" value="TreeGrafter"/>
</dbReference>
<dbReference type="PROSITE" id="PS50054">
    <property type="entry name" value="TYR_PHOSPHATASE_DUAL"/>
    <property type="match status" value="1"/>
</dbReference>
<dbReference type="OrthoDB" id="273181at2759"/>
<dbReference type="SUPFAM" id="SSF52799">
    <property type="entry name" value="(Phosphotyrosine protein) phosphatases II"/>
    <property type="match status" value="1"/>
</dbReference>
<feature type="domain" description="Tyrosine specific protein phosphatases" evidence="19">
    <location>
        <begin position="99"/>
        <end position="167"/>
    </location>
</feature>
<evidence type="ECO:0000256" key="7">
    <source>
        <dbReference type="ARBA" id="ARBA00023136"/>
    </source>
</evidence>
<reference evidence="21" key="3">
    <citation type="submission" date="2015-06" db="UniProtKB">
        <authorList>
            <consortium name="EnsemblMetazoa"/>
        </authorList>
    </citation>
    <scope>IDENTIFICATION</scope>
</reference>
<evidence type="ECO:0000256" key="4">
    <source>
        <dbReference type="ARBA" id="ARBA00022801"/>
    </source>
</evidence>
<dbReference type="FunCoup" id="R7TNT3">
    <property type="interactions" value="281"/>
</dbReference>
<keyword evidence="22" id="KW-1185">Reference proteome</keyword>
<dbReference type="FunFam" id="3.90.190.10:FF:000060">
    <property type="entry name" value="Phosphatidylglycerophosphatase and protein-tyrosine phosphatase 1"/>
    <property type="match status" value="1"/>
</dbReference>
<dbReference type="PANTHER" id="PTHR46712:SF1">
    <property type="entry name" value="PHOSPHATIDYLGLYCEROPHOSPHATASE AND PROTEIN-TYROSINE PHOSPHATASE 1"/>
    <property type="match status" value="1"/>
</dbReference>
<dbReference type="EMBL" id="KB310021">
    <property type="protein sequence ID" value="ELT92720.1"/>
    <property type="molecule type" value="Genomic_DNA"/>
</dbReference>
<evidence type="ECO:0000256" key="10">
    <source>
        <dbReference type="ARBA" id="ARBA00024192"/>
    </source>
</evidence>
<comment type="subcellular location">
    <subcellularLocation>
        <location evidence="1">Membrane</location>
    </subcellularLocation>
</comment>
<dbReference type="Proteomes" id="UP000014760">
    <property type="component" value="Unassembled WGS sequence"/>
</dbReference>
<evidence type="ECO:0000256" key="1">
    <source>
        <dbReference type="ARBA" id="ARBA00004370"/>
    </source>
</evidence>
<dbReference type="EMBL" id="AMQN01013183">
    <property type="status" value="NOT_ANNOTATED_CDS"/>
    <property type="molecule type" value="Genomic_DNA"/>
</dbReference>
<sequence length="180" mass="20576">MSVLGRVLFYPTLAFNVAMEKVSSRQWYNRVDDTAILGALPFRSMTKKLIDEEDVRGVITMNEDYETKYFVNNSEEWKAAGVAQLCLETPDFTGAPTLEQLEKGVDFLEIHRVIGNSVYVHCKAGRTRSATVVAAYLMRIHGWSAENAVECLREKRPHIVIRNAQWNILHQYQQHLSQSS</sequence>
<keyword evidence="7" id="KW-0472">Membrane</keyword>
<dbReference type="InterPro" id="IPR000387">
    <property type="entry name" value="Tyr_Pase_dom"/>
</dbReference>
<comment type="catalytic activity">
    <reaction evidence="16">
        <text>1,2-dioctanoyl-sn-glycero-3-phospho-(1D-myo-inositol-5-phosphate) + H2O = 1,2-dioctanoyl-sn-glycero-3-phospho-(1D-myo-inositol) + phosphate</text>
        <dbReference type="Rhea" id="RHEA:42308"/>
        <dbReference type="ChEBI" id="CHEBI:15377"/>
        <dbReference type="ChEBI" id="CHEBI:43474"/>
        <dbReference type="ChEBI" id="CHEBI:65221"/>
        <dbReference type="ChEBI" id="CHEBI:78911"/>
    </reaction>
    <physiologicalReaction direction="left-to-right" evidence="16">
        <dbReference type="Rhea" id="RHEA:42309"/>
    </physiologicalReaction>
</comment>
<keyword evidence="8" id="KW-0594">Phospholipid biosynthesis</keyword>
<comment type="catalytic activity">
    <reaction evidence="12">
        <text>a 1,2-diacyl-sn-glycero-3-phospho-(1'-sn-glycero-3'-phosphate) + H2O = a 1,2-diacyl-sn-glycero-3-phospho-(1'-sn-glycerol) + phosphate</text>
        <dbReference type="Rhea" id="RHEA:33751"/>
        <dbReference type="ChEBI" id="CHEBI:15377"/>
        <dbReference type="ChEBI" id="CHEBI:43474"/>
        <dbReference type="ChEBI" id="CHEBI:60110"/>
        <dbReference type="ChEBI" id="CHEBI:64716"/>
        <dbReference type="EC" id="3.1.3.27"/>
    </reaction>
    <physiologicalReaction direction="left-to-right" evidence="12">
        <dbReference type="Rhea" id="RHEA:33752"/>
    </physiologicalReaction>
</comment>
<organism evidence="20">
    <name type="scientific">Capitella teleta</name>
    <name type="common">Polychaete worm</name>
    <dbReference type="NCBI Taxonomy" id="283909"/>
    <lineage>
        <taxon>Eukaryota</taxon>
        <taxon>Metazoa</taxon>
        <taxon>Spiralia</taxon>
        <taxon>Lophotrochozoa</taxon>
        <taxon>Annelida</taxon>
        <taxon>Polychaeta</taxon>
        <taxon>Sedentaria</taxon>
        <taxon>Scolecida</taxon>
        <taxon>Capitellidae</taxon>
        <taxon>Capitella</taxon>
    </lineage>
</organism>
<dbReference type="InterPro" id="IPR016130">
    <property type="entry name" value="Tyr_Pase_AS"/>
</dbReference>
<keyword evidence="5" id="KW-0904">Protein phosphatase</keyword>
<comment type="catalytic activity">
    <reaction evidence="14">
        <text>1,2-dibutyryl-sn-glycero-3-phospho-(1D-myo-inositol-5-phosphate) + H2O = 1,2-dibutyryl-sn-glycero-3-phospho-(1D-myo-inositol) + phosphate</text>
        <dbReference type="Rhea" id="RHEA:42584"/>
        <dbReference type="ChEBI" id="CHEBI:15377"/>
        <dbReference type="ChEBI" id="CHEBI:43474"/>
        <dbReference type="ChEBI" id="CHEBI:82605"/>
        <dbReference type="ChEBI" id="CHEBI:82606"/>
    </reaction>
    <physiologicalReaction direction="left-to-right" evidence="14">
        <dbReference type="Rhea" id="RHEA:42585"/>
    </physiologicalReaction>
</comment>
<dbReference type="EC" id="3.1.3.27" evidence="11"/>
<dbReference type="CDD" id="cd14524">
    <property type="entry name" value="PTPMT1"/>
    <property type="match status" value="1"/>
</dbReference>
<dbReference type="Pfam" id="PF00782">
    <property type="entry name" value="DSPc"/>
    <property type="match status" value="1"/>
</dbReference>
<dbReference type="AlphaFoldDB" id="R7TNT3"/>
<accession>R7TNT3</accession>
<keyword evidence="4" id="KW-0378">Hydrolase</keyword>
<evidence type="ECO:0000256" key="11">
    <source>
        <dbReference type="ARBA" id="ARBA00024224"/>
    </source>
</evidence>
<dbReference type="InterPro" id="IPR042165">
    <property type="entry name" value="PTPMT1"/>
</dbReference>
<evidence type="ECO:0000259" key="18">
    <source>
        <dbReference type="PROSITE" id="PS50054"/>
    </source>
</evidence>
<keyword evidence="9" id="KW-1208">Phospholipid metabolism</keyword>
<protein>
    <recommendedName>
        <fullName evidence="17">Phosphatidylglycerophosphatase and protein-tyrosine phosphatase 1</fullName>
        <ecNumber evidence="11">3.1.3.27</ecNumber>
    </recommendedName>
</protein>
<keyword evidence="3" id="KW-0444">Lipid biosynthesis</keyword>
<evidence type="ECO:0000256" key="15">
    <source>
        <dbReference type="ARBA" id="ARBA00052632"/>
    </source>
</evidence>
<dbReference type="PROSITE" id="PS50056">
    <property type="entry name" value="TYR_PHOSPHATASE_2"/>
    <property type="match status" value="1"/>
</dbReference>
<dbReference type="SMART" id="SM00404">
    <property type="entry name" value="PTPc_motif"/>
    <property type="match status" value="1"/>
</dbReference>
<evidence type="ECO:0000256" key="12">
    <source>
        <dbReference type="ARBA" id="ARBA00050944"/>
    </source>
</evidence>
<dbReference type="STRING" id="283909.R7TNT3"/>
<reference evidence="22" key="1">
    <citation type="submission" date="2012-12" db="EMBL/GenBank/DDBJ databases">
        <authorList>
            <person name="Hellsten U."/>
            <person name="Grimwood J."/>
            <person name="Chapman J.A."/>
            <person name="Shapiro H."/>
            <person name="Aerts A."/>
            <person name="Otillar R.P."/>
            <person name="Terry A.Y."/>
            <person name="Boore J.L."/>
            <person name="Simakov O."/>
            <person name="Marletaz F."/>
            <person name="Cho S.-J."/>
            <person name="Edsinger-Gonzales E."/>
            <person name="Havlak P."/>
            <person name="Kuo D.-H."/>
            <person name="Larsson T."/>
            <person name="Lv J."/>
            <person name="Arendt D."/>
            <person name="Savage R."/>
            <person name="Osoegawa K."/>
            <person name="de Jong P."/>
            <person name="Lindberg D.R."/>
            <person name="Seaver E.C."/>
            <person name="Weisblat D.A."/>
            <person name="Putnam N.H."/>
            <person name="Grigoriev I.V."/>
            <person name="Rokhsar D.S."/>
        </authorList>
    </citation>
    <scope>NUCLEOTIDE SEQUENCE</scope>
    <source>
        <strain evidence="22">I ESC-2004</strain>
    </source>
</reference>
<evidence type="ECO:0000256" key="3">
    <source>
        <dbReference type="ARBA" id="ARBA00022516"/>
    </source>
</evidence>
<dbReference type="GO" id="GO:0005737">
    <property type="term" value="C:cytoplasm"/>
    <property type="evidence" value="ECO:0007669"/>
    <property type="project" value="UniProtKB-ARBA"/>
</dbReference>
<gene>
    <name evidence="20" type="ORF">CAPTEDRAFT_171084</name>
</gene>
<dbReference type="Gene3D" id="3.90.190.10">
    <property type="entry name" value="Protein tyrosine phosphatase superfamily"/>
    <property type="match status" value="1"/>
</dbReference>
<evidence type="ECO:0000259" key="19">
    <source>
        <dbReference type="PROSITE" id="PS50056"/>
    </source>
</evidence>
<evidence type="ECO:0000313" key="21">
    <source>
        <dbReference type="EnsemblMetazoa" id="CapteP171084"/>
    </source>
</evidence>
<dbReference type="SMART" id="SM00195">
    <property type="entry name" value="DSPc"/>
    <property type="match status" value="1"/>
</dbReference>
<name>R7TNT3_CAPTE</name>
<evidence type="ECO:0000313" key="20">
    <source>
        <dbReference type="EMBL" id="ELT92720.1"/>
    </source>
</evidence>
<dbReference type="EnsemblMetazoa" id="CapteT171084">
    <property type="protein sequence ID" value="CapteP171084"/>
    <property type="gene ID" value="CapteG171084"/>
</dbReference>
<proteinExistence type="predicted"/>
<dbReference type="GO" id="GO:0004721">
    <property type="term" value="F:phosphoprotein phosphatase activity"/>
    <property type="evidence" value="ECO:0007669"/>
    <property type="project" value="UniProtKB-KW"/>
</dbReference>
<evidence type="ECO:0000256" key="8">
    <source>
        <dbReference type="ARBA" id="ARBA00023209"/>
    </source>
</evidence>
<dbReference type="InterPro" id="IPR044596">
    <property type="entry name" value="PTPMT1-like"/>
</dbReference>
<dbReference type="InterPro" id="IPR000340">
    <property type="entry name" value="Dual-sp_phosphatase_cat-dom"/>
</dbReference>
<dbReference type="InterPro" id="IPR020422">
    <property type="entry name" value="TYR_PHOSPHATASE_DUAL_dom"/>
</dbReference>
<feature type="domain" description="Tyrosine-protein phosphatase" evidence="18">
    <location>
        <begin position="27"/>
        <end position="178"/>
    </location>
</feature>
<evidence type="ECO:0000256" key="17">
    <source>
        <dbReference type="ARBA" id="ARBA00069309"/>
    </source>
</evidence>
<evidence type="ECO:0000256" key="2">
    <source>
        <dbReference type="ARBA" id="ARBA00005189"/>
    </source>
</evidence>
<evidence type="ECO:0000256" key="14">
    <source>
        <dbReference type="ARBA" id="ARBA00052505"/>
    </source>
</evidence>
<comment type="catalytic activity">
    <reaction evidence="15">
        <text>1,2-di-(9Z-octadecenoyl)-sn-glycero-3-phospho-(1'-sn-glycerol-3'-phosphate) + H2O = 1,2-di-(9Z-octadecenoyl)-sn-glycero-3-phospho-(1'-sn-glycerol) + phosphate</text>
        <dbReference type="Rhea" id="RHEA:42304"/>
        <dbReference type="ChEBI" id="CHEBI:15377"/>
        <dbReference type="ChEBI" id="CHEBI:43474"/>
        <dbReference type="ChEBI" id="CHEBI:75163"/>
        <dbReference type="ChEBI" id="CHEBI:78907"/>
    </reaction>
    <physiologicalReaction direction="left-to-right" evidence="15">
        <dbReference type="Rhea" id="RHEA:42305"/>
    </physiologicalReaction>
</comment>
<dbReference type="InterPro" id="IPR029021">
    <property type="entry name" value="Prot-tyrosine_phosphatase-like"/>
</dbReference>
<evidence type="ECO:0000256" key="16">
    <source>
        <dbReference type="ARBA" id="ARBA00052780"/>
    </source>
</evidence>
<evidence type="ECO:0000256" key="9">
    <source>
        <dbReference type="ARBA" id="ARBA00023264"/>
    </source>
</evidence>
<dbReference type="PROSITE" id="PS00383">
    <property type="entry name" value="TYR_PHOSPHATASE_1"/>
    <property type="match status" value="1"/>
</dbReference>
<dbReference type="GO" id="GO:0008962">
    <property type="term" value="F:phosphatidylglycerophosphatase activity"/>
    <property type="evidence" value="ECO:0007669"/>
    <property type="project" value="UniProtKB-EC"/>
</dbReference>
<dbReference type="InterPro" id="IPR003595">
    <property type="entry name" value="Tyr_Pase_cat"/>
</dbReference>
<keyword evidence="6" id="KW-0443">Lipid metabolism</keyword>
<comment type="pathway">
    <text evidence="2">Lipid metabolism.</text>
</comment>
<comment type="pathway">
    <text evidence="10">Phospholipid metabolism; phosphatidylglycerol biosynthesis; phosphatidylglycerol from CDP-diacylglycerol: step 2/2.</text>
</comment>
<comment type="catalytic activity">
    <reaction evidence="13">
        <text>a 1-acyl-2-hexanoyl-sn-glycero-3-phospho-(1D-myo-inositol-5-phosphate) + H2O = a 1-acyl-2-hexanoyl-sn-glycero-3-phospho-(1D-myo-inositol) + phosphate</text>
        <dbReference type="Rhea" id="RHEA:42320"/>
        <dbReference type="ChEBI" id="CHEBI:15377"/>
        <dbReference type="ChEBI" id="CHEBI:43474"/>
        <dbReference type="ChEBI" id="CHEBI:78930"/>
        <dbReference type="ChEBI" id="CHEBI:78931"/>
    </reaction>
    <physiologicalReaction direction="left-to-right" evidence="13">
        <dbReference type="Rhea" id="RHEA:42321"/>
    </physiologicalReaction>
</comment>
<evidence type="ECO:0000256" key="6">
    <source>
        <dbReference type="ARBA" id="ARBA00023098"/>
    </source>
</evidence>
<dbReference type="HOGENOM" id="CLU_047330_0_1_1"/>
<reference evidence="20 22" key="2">
    <citation type="journal article" date="2013" name="Nature">
        <title>Insights into bilaterian evolution from three spiralian genomes.</title>
        <authorList>
            <person name="Simakov O."/>
            <person name="Marletaz F."/>
            <person name="Cho S.J."/>
            <person name="Edsinger-Gonzales E."/>
            <person name="Havlak P."/>
            <person name="Hellsten U."/>
            <person name="Kuo D.H."/>
            <person name="Larsson T."/>
            <person name="Lv J."/>
            <person name="Arendt D."/>
            <person name="Savage R."/>
            <person name="Osoegawa K."/>
            <person name="de Jong P."/>
            <person name="Grimwood J."/>
            <person name="Chapman J.A."/>
            <person name="Shapiro H."/>
            <person name="Aerts A."/>
            <person name="Otillar R.P."/>
            <person name="Terry A.Y."/>
            <person name="Boore J.L."/>
            <person name="Grigoriev I.V."/>
            <person name="Lindberg D.R."/>
            <person name="Seaver E.C."/>
            <person name="Weisblat D.A."/>
            <person name="Putnam N.H."/>
            <person name="Rokhsar D.S."/>
        </authorList>
    </citation>
    <scope>NUCLEOTIDE SEQUENCE</scope>
    <source>
        <strain evidence="20 22">I ESC-2004</strain>
    </source>
</reference>
<evidence type="ECO:0000256" key="5">
    <source>
        <dbReference type="ARBA" id="ARBA00022912"/>
    </source>
</evidence>
<evidence type="ECO:0000256" key="13">
    <source>
        <dbReference type="ARBA" id="ARBA00051818"/>
    </source>
</evidence>
<evidence type="ECO:0000313" key="22">
    <source>
        <dbReference type="Proteomes" id="UP000014760"/>
    </source>
</evidence>
<dbReference type="PANTHER" id="PTHR46712">
    <property type="entry name" value="PHOSPHATIDYLGLYCEROPHOSPHATASE AND PROTEIN-TYROSINE PHOSPHATASE 1"/>
    <property type="match status" value="1"/>
</dbReference>
<dbReference type="GO" id="GO:0008654">
    <property type="term" value="P:phospholipid biosynthetic process"/>
    <property type="evidence" value="ECO:0007669"/>
    <property type="project" value="UniProtKB-KW"/>
</dbReference>
<dbReference type="OMA" id="CCSPEEW"/>
<dbReference type="GO" id="GO:0016020">
    <property type="term" value="C:membrane"/>
    <property type="evidence" value="ECO:0007669"/>
    <property type="project" value="UniProtKB-SubCell"/>
</dbReference>